<sequence length="414" mass="44059">MKEKKFTYHYVIIIACFIMMAATVGIIVNTFTIISPAMIADLGISATQVQLISLVSTFGNMIAGLFVGRIMAKFGMRSTMTVGTIMMCAGFALRGASSTMLTLCASNLLCGIGMAEISTIPSGVLVNNWFSMEKKGTMSGIAFAGSVVGGIVFVQIANLLMQAYDWRVTHYVLAAICAVLMLPISLFVVRARPEEKGLCPLGSENAMGGACPVVTGISGKKFFRTGSFWLLAFTVFVIGFTNMGIQRNFAICLQNEHGHSEDFATMVYSAVMLIQIFGKIILGRVYDKKGVKAGTIYNTVLVIATVAFAVTSNNPIMAVCFGVVFGLLGSMTTVTPPYLTALIVGRKSYAGIFGVVNVFFNTGVAVGAVVAARVFDATGSFNGAWIAFAVLMVIAAFTTGLSTKRAGEYRTMTD</sequence>
<dbReference type="AlphaFoldDB" id="A0A9D0ZF36"/>
<dbReference type="InterPro" id="IPR050327">
    <property type="entry name" value="Proton-linked_MCT"/>
</dbReference>
<dbReference type="GO" id="GO:0022857">
    <property type="term" value="F:transmembrane transporter activity"/>
    <property type="evidence" value="ECO:0007669"/>
    <property type="project" value="InterPro"/>
</dbReference>
<feature type="transmembrane region" description="Helical" evidence="6">
    <location>
        <begin position="316"/>
        <end position="339"/>
    </location>
</feature>
<organism evidence="8 9">
    <name type="scientific">Candidatus Scatomorpha intestinavium</name>
    <dbReference type="NCBI Taxonomy" id="2840922"/>
    <lineage>
        <taxon>Bacteria</taxon>
        <taxon>Bacillati</taxon>
        <taxon>Bacillota</taxon>
        <taxon>Clostridia</taxon>
        <taxon>Eubacteriales</taxon>
        <taxon>Candidatus Scatomorpha</taxon>
    </lineage>
</organism>
<feature type="transmembrane region" description="Helical" evidence="6">
    <location>
        <begin position="170"/>
        <end position="189"/>
    </location>
</feature>
<dbReference type="InterPro" id="IPR036259">
    <property type="entry name" value="MFS_trans_sf"/>
</dbReference>
<feature type="transmembrane region" description="Helical" evidence="6">
    <location>
        <begin position="142"/>
        <end position="164"/>
    </location>
</feature>
<dbReference type="PROSITE" id="PS51257">
    <property type="entry name" value="PROKAR_LIPOPROTEIN"/>
    <property type="match status" value="1"/>
</dbReference>
<feature type="transmembrane region" description="Helical" evidence="6">
    <location>
        <begin position="351"/>
        <end position="372"/>
    </location>
</feature>
<name>A0A9D0ZF36_9FIRM</name>
<evidence type="ECO:0000313" key="9">
    <source>
        <dbReference type="Proteomes" id="UP000824262"/>
    </source>
</evidence>
<comment type="caution">
    <text evidence="8">The sequence shown here is derived from an EMBL/GenBank/DDBJ whole genome shotgun (WGS) entry which is preliminary data.</text>
</comment>
<dbReference type="PANTHER" id="PTHR11360:SF284">
    <property type="entry name" value="EG:103B4.3 PROTEIN-RELATED"/>
    <property type="match status" value="1"/>
</dbReference>
<evidence type="ECO:0000313" key="8">
    <source>
        <dbReference type="EMBL" id="HIQ79413.1"/>
    </source>
</evidence>
<keyword evidence="2" id="KW-0813">Transport</keyword>
<evidence type="ECO:0000259" key="7">
    <source>
        <dbReference type="PROSITE" id="PS50850"/>
    </source>
</evidence>
<proteinExistence type="predicted"/>
<evidence type="ECO:0000256" key="6">
    <source>
        <dbReference type="SAM" id="Phobius"/>
    </source>
</evidence>
<dbReference type="Gene3D" id="1.20.1250.20">
    <property type="entry name" value="MFS general substrate transporter like domains"/>
    <property type="match status" value="2"/>
</dbReference>
<gene>
    <name evidence="8" type="ORF">IAB77_09190</name>
</gene>
<dbReference type="GO" id="GO:0005886">
    <property type="term" value="C:plasma membrane"/>
    <property type="evidence" value="ECO:0007669"/>
    <property type="project" value="UniProtKB-SubCell"/>
</dbReference>
<reference evidence="8" key="2">
    <citation type="journal article" date="2021" name="PeerJ">
        <title>Extensive microbial diversity within the chicken gut microbiome revealed by metagenomics and culture.</title>
        <authorList>
            <person name="Gilroy R."/>
            <person name="Ravi A."/>
            <person name="Getino M."/>
            <person name="Pursley I."/>
            <person name="Horton D.L."/>
            <person name="Alikhan N.F."/>
            <person name="Baker D."/>
            <person name="Gharbi K."/>
            <person name="Hall N."/>
            <person name="Watson M."/>
            <person name="Adriaenssens E.M."/>
            <person name="Foster-Nyarko E."/>
            <person name="Jarju S."/>
            <person name="Secka A."/>
            <person name="Antonio M."/>
            <person name="Oren A."/>
            <person name="Chaudhuri R.R."/>
            <person name="La Ragione R."/>
            <person name="Hildebrand F."/>
            <person name="Pallen M.J."/>
        </authorList>
    </citation>
    <scope>NUCLEOTIDE SEQUENCE</scope>
    <source>
        <strain evidence="8">ChiBcolR7-354</strain>
    </source>
</reference>
<evidence type="ECO:0000256" key="3">
    <source>
        <dbReference type="ARBA" id="ARBA00022692"/>
    </source>
</evidence>
<dbReference type="EMBL" id="DVGA01000101">
    <property type="protein sequence ID" value="HIQ79413.1"/>
    <property type="molecule type" value="Genomic_DNA"/>
</dbReference>
<feature type="transmembrane region" description="Helical" evidence="6">
    <location>
        <begin position="384"/>
        <end position="402"/>
    </location>
</feature>
<dbReference type="PROSITE" id="PS50850">
    <property type="entry name" value="MFS"/>
    <property type="match status" value="1"/>
</dbReference>
<dbReference type="InterPro" id="IPR011701">
    <property type="entry name" value="MFS"/>
</dbReference>
<feature type="transmembrane region" description="Helical" evidence="6">
    <location>
        <begin position="7"/>
        <end position="28"/>
    </location>
</feature>
<feature type="transmembrane region" description="Helical" evidence="6">
    <location>
        <begin position="48"/>
        <end position="67"/>
    </location>
</feature>
<dbReference type="Pfam" id="PF07690">
    <property type="entry name" value="MFS_1"/>
    <property type="match status" value="1"/>
</dbReference>
<evidence type="ECO:0000256" key="1">
    <source>
        <dbReference type="ARBA" id="ARBA00004651"/>
    </source>
</evidence>
<dbReference type="InterPro" id="IPR020846">
    <property type="entry name" value="MFS_dom"/>
</dbReference>
<keyword evidence="3 6" id="KW-0812">Transmembrane</keyword>
<keyword evidence="4 6" id="KW-1133">Transmembrane helix</keyword>
<feature type="transmembrane region" description="Helical" evidence="6">
    <location>
        <begin position="228"/>
        <end position="245"/>
    </location>
</feature>
<dbReference type="Proteomes" id="UP000824262">
    <property type="component" value="Unassembled WGS sequence"/>
</dbReference>
<evidence type="ECO:0000256" key="2">
    <source>
        <dbReference type="ARBA" id="ARBA00022448"/>
    </source>
</evidence>
<dbReference type="SUPFAM" id="SSF103473">
    <property type="entry name" value="MFS general substrate transporter"/>
    <property type="match status" value="1"/>
</dbReference>
<feature type="transmembrane region" description="Helical" evidence="6">
    <location>
        <begin position="294"/>
        <end position="310"/>
    </location>
</feature>
<feature type="transmembrane region" description="Helical" evidence="6">
    <location>
        <begin position="265"/>
        <end position="282"/>
    </location>
</feature>
<keyword evidence="5 6" id="KW-0472">Membrane</keyword>
<accession>A0A9D0ZF36</accession>
<evidence type="ECO:0000256" key="4">
    <source>
        <dbReference type="ARBA" id="ARBA00022989"/>
    </source>
</evidence>
<dbReference type="PANTHER" id="PTHR11360">
    <property type="entry name" value="MONOCARBOXYLATE TRANSPORTER"/>
    <property type="match status" value="1"/>
</dbReference>
<reference evidence="8" key="1">
    <citation type="submission" date="2020-10" db="EMBL/GenBank/DDBJ databases">
        <authorList>
            <person name="Gilroy R."/>
        </authorList>
    </citation>
    <scope>NUCLEOTIDE SEQUENCE</scope>
    <source>
        <strain evidence="8">ChiBcolR7-354</strain>
    </source>
</reference>
<comment type="subcellular location">
    <subcellularLocation>
        <location evidence="1">Cell membrane</location>
        <topology evidence="1">Multi-pass membrane protein</topology>
    </subcellularLocation>
</comment>
<evidence type="ECO:0000256" key="5">
    <source>
        <dbReference type="ARBA" id="ARBA00023136"/>
    </source>
</evidence>
<protein>
    <submittedName>
        <fullName evidence="8">MFS transporter</fullName>
    </submittedName>
</protein>
<feature type="domain" description="Major facilitator superfamily (MFS) profile" evidence="7">
    <location>
        <begin position="9"/>
        <end position="407"/>
    </location>
</feature>